<sequence length="280" mass="32000">MTGASGFELFYQAEKYFARGDIDRTFEYYQKSIKKIVRDENITAQMPLPPGVAIPDNTMPTETLGSAWRNFIGFFKDPAMKKNKVDNSPEAYKLLQSYRPNSTYEHTRFRSEKEKLYLKGMQITAGLTLGLLAWDSKDRPTAMKRYREALDLAATHPPYEYEANAREPFERFVSIDVKAARNNLALLFENDKENARLLEMFGFEGKDGRKEMLGIGQVRYEADGSITFKRNVVVASDVCATCGKRDVKLQKCGRCKKASYCNQLCQKADWRMHKPSCIAA</sequence>
<dbReference type="SUPFAM" id="SSF144232">
    <property type="entry name" value="HIT/MYND zinc finger-like"/>
    <property type="match status" value="1"/>
</dbReference>
<gene>
    <name evidence="6" type="ORF">EV420DRAFT_115373</name>
</gene>
<dbReference type="PROSITE" id="PS50865">
    <property type="entry name" value="ZF_MYND_2"/>
    <property type="match status" value="1"/>
</dbReference>
<dbReference type="PROSITE" id="PS01360">
    <property type="entry name" value="ZF_MYND_1"/>
    <property type="match status" value="1"/>
</dbReference>
<proteinExistence type="predicted"/>
<protein>
    <recommendedName>
        <fullName evidence="5">MYND-type domain-containing protein</fullName>
    </recommendedName>
</protein>
<dbReference type="RefSeq" id="XP_060340234.1">
    <property type="nucleotide sequence ID" value="XM_060466110.1"/>
</dbReference>
<dbReference type="Proteomes" id="UP001175211">
    <property type="component" value="Unassembled WGS sequence"/>
</dbReference>
<evidence type="ECO:0000313" key="7">
    <source>
        <dbReference type="Proteomes" id="UP001175211"/>
    </source>
</evidence>
<evidence type="ECO:0000313" key="6">
    <source>
        <dbReference type="EMBL" id="KAK0470441.1"/>
    </source>
</evidence>
<dbReference type="InterPro" id="IPR011990">
    <property type="entry name" value="TPR-like_helical_dom_sf"/>
</dbReference>
<dbReference type="Pfam" id="PF01753">
    <property type="entry name" value="zf-MYND"/>
    <property type="match status" value="1"/>
</dbReference>
<feature type="domain" description="MYND-type" evidence="5">
    <location>
        <begin position="239"/>
        <end position="277"/>
    </location>
</feature>
<name>A0AA39T7U0_ARMTA</name>
<dbReference type="GeneID" id="85349658"/>
<keyword evidence="1" id="KW-0479">Metal-binding</keyword>
<dbReference type="Gene3D" id="1.25.40.10">
    <property type="entry name" value="Tetratricopeptide repeat domain"/>
    <property type="match status" value="1"/>
</dbReference>
<evidence type="ECO:0000256" key="1">
    <source>
        <dbReference type="ARBA" id="ARBA00022723"/>
    </source>
</evidence>
<evidence type="ECO:0000256" key="3">
    <source>
        <dbReference type="ARBA" id="ARBA00022833"/>
    </source>
</evidence>
<dbReference type="EMBL" id="JAUEPS010000001">
    <property type="protein sequence ID" value="KAK0470441.1"/>
    <property type="molecule type" value="Genomic_DNA"/>
</dbReference>
<accession>A0AA39T7U0</accession>
<comment type="caution">
    <text evidence="6">The sequence shown here is derived from an EMBL/GenBank/DDBJ whole genome shotgun (WGS) entry which is preliminary data.</text>
</comment>
<dbReference type="AlphaFoldDB" id="A0AA39T7U0"/>
<evidence type="ECO:0000256" key="4">
    <source>
        <dbReference type="PROSITE-ProRule" id="PRU00134"/>
    </source>
</evidence>
<keyword evidence="3" id="KW-0862">Zinc</keyword>
<dbReference type="InterPro" id="IPR002893">
    <property type="entry name" value="Znf_MYND"/>
</dbReference>
<keyword evidence="2 4" id="KW-0863">Zinc-finger</keyword>
<dbReference type="Gene3D" id="6.10.140.2220">
    <property type="match status" value="1"/>
</dbReference>
<reference evidence="6" key="1">
    <citation type="submission" date="2023-06" db="EMBL/GenBank/DDBJ databases">
        <authorList>
            <consortium name="Lawrence Berkeley National Laboratory"/>
            <person name="Ahrendt S."/>
            <person name="Sahu N."/>
            <person name="Indic B."/>
            <person name="Wong-Bajracharya J."/>
            <person name="Merenyi Z."/>
            <person name="Ke H.-M."/>
            <person name="Monk M."/>
            <person name="Kocsube S."/>
            <person name="Drula E."/>
            <person name="Lipzen A."/>
            <person name="Balint B."/>
            <person name="Henrissat B."/>
            <person name="Andreopoulos B."/>
            <person name="Martin F.M."/>
            <person name="Harder C.B."/>
            <person name="Rigling D."/>
            <person name="Ford K.L."/>
            <person name="Foster G.D."/>
            <person name="Pangilinan J."/>
            <person name="Papanicolaou A."/>
            <person name="Barry K."/>
            <person name="LaButti K."/>
            <person name="Viragh M."/>
            <person name="Koriabine M."/>
            <person name="Yan M."/>
            <person name="Riley R."/>
            <person name="Champramary S."/>
            <person name="Plett K.L."/>
            <person name="Tsai I.J."/>
            <person name="Slot J."/>
            <person name="Sipos G."/>
            <person name="Plett J."/>
            <person name="Nagy L.G."/>
            <person name="Grigoriev I.V."/>
        </authorList>
    </citation>
    <scope>NUCLEOTIDE SEQUENCE</scope>
    <source>
        <strain evidence="6">CCBAS 213</strain>
    </source>
</reference>
<evidence type="ECO:0000256" key="2">
    <source>
        <dbReference type="ARBA" id="ARBA00022771"/>
    </source>
</evidence>
<organism evidence="6 7">
    <name type="scientific">Armillaria tabescens</name>
    <name type="common">Ringless honey mushroom</name>
    <name type="synonym">Agaricus tabescens</name>
    <dbReference type="NCBI Taxonomy" id="1929756"/>
    <lineage>
        <taxon>Eukaryota</taxon>
        <taxon>Fungi</taxon>
        <taxon>Dikarya</taxon>
        <taxon>Basidiomycota</taxon>
        <taxon>Agaricomycotina</taxon>
        <taxon>Agaricomycetes</taxon>
        <taxon>Agaricomycetidae</taxon>
        <taxon>Agaricales</taxon>
        <taxon>Marasmiineae</taxon>
        <taxon>Physalacriaceae</taxon>
        <taxon>Desarmillaria</taxon>
    </lineage>
</organism>
<evidence type="ECO:0000259" key="5">
    <source>
        <dbReference type="PROSITE" id="PS50865"/>
    </source>
</evidence>
<keyword evidence="7" id="KW-1185">Reference proteome</keyword>
<dbReference type="GO" id="GO:0008270">
    <property type="term" value="F:zinc ion binding"/>
    <property type="evidence" value="ECO:0007669"/>
    <property type="project" value="UniProtKB-KW"/>
</dbReference>